<organism evidence="1 2">
    <name type="scientific">Bacteroides xylanisolvens</name>
    <dbReference type="NCBI Taxonomy" id="371601"/>
    <lineage>
        <taxon>Bacteria</taxon>
        <taxon>Pseudomonadati</taxon>
        <taxon>Bacteroidota</taxon>
        <taxon>Bacteroidia</taxon>
        <taxon>Bacteroidales</taxon>
        <taxon>Bacteroidaceae</taxon>
        <taxon>Bacteroides</taxon>
    </lineage>
</organism>
<dbReference type="Proteomes" id="UP000183040">
    <property type="component" value="Unassembled WGS sequence"/>
</dbReference>
<dbReference type="AlphaFoldDB" id="A0A1H4C5I6"/>
<name>A0A1H4C5I6_9BACE</name>
<gene>
    <name evidence="1" type="ORF">SAMN04487924_10862</name>
</gene>
<sequence length="54" mass="6237">MNQDLIIFLSANITTSDTVSPTNLNLLSLSEQKKIQYNGNVCYPKVYFQTQEYF</sequence>
<reference evidence="1 2" key="1">
    <citation type="submission" date="2016-10" db="EMBL/GenBank/DDBJ databases">
        <authorList>
            <person name="de Groot N.N."/>
        </authorList>
    </citation>
    <scope>NUCLEOTIDE SEQUENCE [LARGE SCALE GENOMIC DNA]</scope>
    <source>
        <strain evidence="1 2">NLAE-zl-G339</strain>
    </source>
</reference>
<accession>A0A1H4C5I6</accession>
<dbReference type="EMBL" id="FNRP01000008">
    <property type="protein sequence ID" value="SEA55629.1"/>
    <property type="molecule type" value="Genomic_DNA"/>
</dbReference>
<evidence type="ECO:0000313" key="2">
    <source>
        <dbReference type="Proteomes" id="UP000183040"/>
    </source>
</evidence>
<evidence type="ECO:0000313" key="1">
    <source>
        <dbReference type="EMBL" id="SEA55629.1"/>
    </source>
</evidence>
<protein>
    <submittedName>
        <fullName evidence="1">Uncharacterized protein</fullName>
    </submittedName>
</protein>
<proteinExistence type="predicted"/>